<dbReference type="Gene3D" id="3.40.50.10490">
    <property type="entry name" value="Glucose-6-phosphate isomerase like protein, domain 1"/>
    <property type="match status" value="1"/>
</dbReference>
<dbReference type="KEGG" id="salx:SALLE_v1c03130"/>
<dbReference type="GO" id="GO:0003700">
    <property type="term" value="F:DNA-binding transcription factor activity"/>
    <property type="evidence" value="ECO:0007669"/>
    <property type="project" value="InterPro"/>
</dbReference>
<organism evidence="1 2">
    <name type="scientific">Spiroplasma alleghenense</name>
    <dbReference type="NCBI Taxonomy" id="216931"/>
    <lineage>
        <taxon>Bacteria</taxon>
        <taxon>Bacillati</taxon>
        <taxon>Mycoplasmatota</taxon>
        <taxon>Mollicutes</taxon>
        <taxon>Entomoplasmatales</taxon>
        <taxon>Spiroplasmataceae</taxon>
        <taxon>Spiroplasma</taxon>
    </lineage>
</organism>
<reference evidence="1 2" key="1">
    <citation type="submission" date="2018-07" db="EMBL/GenBank/DDBJ databases">
        <title>Complete genome sequence of Spiroplasma alleghenense PLHS-1 (ATCC 51752).</title>
        <authorList>
            <person name="Chou L."/>
            <person name="Lee T.-Y."/>
            <person name="Tsai Y.-M."/>
            <person name="Kuo C.-H."/>
        </authorList>
    </citation>
    <scope>NUCLEOTIDE SEQUENCE [LARGE SCALE GENOMIC DNA]</scope>
    <source>
        <strain evidence="1 2">PLHS-1</strain>
    </source>
</reference>
<dbReference type="SUPFAM" id="SSF46689">
    <property type="entry name" value="Homeodomain-like"/>
    <property type="match status" value="1"/>
</dbReference>
<dbReference type="GO" id="GO:0003677">
    <property type="term" value="F:DNA binding"/>
    <property type="evidence" value="ECO:0007669"/>
    <property type="project" value="InterPro"/>
</dbReference>
<dbReference type="RefSeq" id="WP_115557904.1">
    <property type="nucleotide sequence ID" value="NZ_CP031376.1"/>
</dbReference>
<accession>A0A345Z308</accession>
<protein>
    <submittedName>
        <fullName evidence="1">MurR/RpiR family transcriptional regulator</fullName>
    </submittedName>
</protein>
<dbReference type="EMBL" id="CP031376">
    <property type="protein sequence ID" value="AXK50987.1"/>
    <property type="molecule type" value="Genomic_DNA"/>
</dbReference>
<proteinExistence type="predicted"/>
<dbReference type="Proteomes" id="UP000254792">
    <property type="component" value="Chromosome"/>
</dbReference>
<evidence type="ECO:0000313" key="1">
    <source>
        <dbReference type="EMBL" id="AXK50987.1"/>
    </source>
</evidence>
<dbReference type="OrthoDB" id="388021at2"/>
<dbReference type="AlphaFoldDB" id="A0A345Z308"/>
<dbReference type="GO" id="GO:1901135">
    <property type="term" value="P:carbohydrate derivative metabolic process"/>
    <property type="evidence" value="ECO:0007669"/>
    <property type="project" value="InterPro"/>
</dbReference>
<dbReference type="InterPro" id="IPR046348">
    <property type="entry name" value="SIS_dom_sf"/>
</dbReference>
<dbReference type="PANTHER" id="PTHR30514:SF1">
    <property type="entry name" value="HTH-TYPE TRANSCRIPTIONAL REGULATOR HEXR-RELATED"/>
    <property type="match status" value="1"/>
</dbReference>
<dbReference type="PANTHER" id="PTHR30514">
    <property type="entry name" value="GLUCOKINASE"/>
    <property type="match status" value="1"/>
</dbReference>
<keyword evidence="2" id="KW-1185">Reference proteome</keyword>
<dbReference type="InterPro" id="IPR047640">
    <property type="entry name" value="RpiR-like"/>
</dbReference>
<dbReference type="Gene3D" id="1.10.10.10">
    <property type="entry name" value="Winged helix-like DNA-binding domain superfamily/Winged helix DNA-binding domain"/>
    <property type="match status" value="1"/>
</dbReference>
<dbReference type="GO" id="GO:0097367">
    <property type="term" value="F:carbohydrate derivative binding"/>
    <property type="evidence" value="ECO:0007669"/>
    <property type="project" value="InterPro"/>
</dbReference>
<dbReference type="InterPro" id="IPR036388">
    <property type="entry name" value="WH-like_DNA-bd_sf"/>
</dbReference>
<dbReference type="SUPFAM" id="SSF53697">
    <property type="entry name" value="SIS domain"/>
    <property type="match status" value="1"/>
</dbReference>
<dbReference type="InterPro" id="IPR009057">
    <property type="entry name" value="Homeodomain-like_sf"/>
</dbReference>
<evidence type="ECO:0000313" key="2">
    <source>
        <dbReference type="Proteomes" id="UP000254792"/>
    </source>
</evidence>
<gene>
    <name evidence="1" type="ORF">SALLE_v1c03130</name>
</gene>
<sequence>MKKEFKKFNLENLSNKQVDFYNFVINNLDDILELSIKEISEKYGCGISFIYTFLASLNVHGWKTFIFLLGIQRGINNAVKINKAFNKEENLKNKITNLVFNNNKITDFENKLILDEQYLKLDKMCDDIINAKKIIGFGQGHGLLAVNDLFGMFSKLELKCTQLIKNKSNFKQIIEEIEDEDLFIFYSFKGVSEFTITLFNLIKETKPNVKTYLVTSNYNCKVPELSNRTIFIHNNLMEIEIKGEIILASPLRSFIIFNDFLKTLLYYKNKKEFSNLKLLITELNSWKDNNNDYYRSEKNVLKKDEKKS</sequence>
<name>A0A345Z308_9MOLU</name>